<proteinExistence type="predicted"/>
<sequence length="534" mass="59466">MARQTTSTGAASASTPRRASKPGSKKSQPAPPKITGHFSQSKLALALIIQKSKPEGVSTAEYCQQLRKNIKNGQSLPSDEHRYVDSAEFWKDQYSRIHVEKKTLEDKVNRLEEEQQLLREGFSRNEIQDDGASMVRELLAQSYGVGSGDSRKRQAPDDVEWWLEDQENGGNALPSPAEDDVLRLSSFVLRIARQRAKIDSIIKIFKDLDHLEEATKQSLQLLSILENAVSDCCQPLHSVRISDADSQIVTILRHLMHQVTLGFRSCFEALGQICRTIPGRTKKSELVYRMVMFFNKALNLLQTISNLQREEEQVQDRRRLRHKRAKTEEGEYVVNKYLAWALSSTVSSLDWKVGKPGNGEILEGILFSILEHTGRLLSGAVFSEHVAKSTNPGNISEGQAPPDPTTAKIESRYIIQILHAAVGSPEKKELVAKVLASERKVLDPLKRLSSLACSSSFTRDLVSKSTTLIQSTLLKSAVGGENLGSLKLPLPPTEESKFSVEATNHVECYGPEWLVENVWALIGWDMVTGDTAVR</sequence>
<feature type="compositionally biased region" description="Low complexity" evidence="2">
    <location>
        <begin position="1"/>
        <end position="17"/>
    </location>
</feature>
<feature type="region of interest" description="Disordered" evidence="2">
    <location>
        <begin position="1"/>
        <end position="37"/>
    </location>
</feature>
<dbReference type="OrthoDB" id="202825at2759"/>
<organism evidence="3 4">
    <name type="scientific">Lachnellula suecica</name>
    <dbReference type="NCBI Taxonomy" id="602035"/>
    <lineage>
        <taxon>Eukaryota</taxon>
        <taxon>Fungi</taxon>
        <taxon>Dikarya</taxon>
        <taxon>Ascomycota</taxon>
        <taxon>Pezizomycotina</taxon>
        <taxon>Leotiomycetes</taxon>
        <taxon>Helotiales</taxon>
        <taxon>Lachnaceae</taxon>
        <taxon>Lachnellula</taxon>
    </lineage>
</organism>
<accession>A0A8T9BSZ2</accession>
<dbReference type="AlphaFoldDB" id="A0A8T9BSZ2"/>
<dbReference type="EMBL" id="QGMK01002260">
    <property type="protein sequence ID" value="TVY59651.1"/>
    <property type="molecule type" value="Genomic_DNA"/>
</dbReference>
<reference evidence="3 4" key="1">
    <citation type="submission" date="2018-05" db="EMBL/GenBank/DDBJ databases">
        <title>Genome sequencing and assembly of the regulated plant pathogen Lachnellula willkommii and related sister species for the development of diagnostic species identification markers.</title>
        <authorList>
            <person name="Giroux E."/>
            <person name="Bilodeau G."/>
        </authorList>
    </citation>
    <scope>NUCLEOTIDE SEQUENCE [LARGE SCALE GENOMIC DNA]</scope>
    <source>
        <strain evidence="3 4">CBS 268.59</strain>
    </source>
</reference>
<keyword evidence="4" id="KW-1185">Reference proteome</keyword>
<feature type="coiled-coil region" evidence="1">
    <location>
        <begin position="94"/>
        <end position="121"/>
    </location>
</feature>
<evidence type="ECO:0000313" key="4">
    <source>
        <dbReference type="Proteomes" id="UP000469558"/>
    </source>
</evidence>
<dbReference type="Proteomes" id="UP000469558">
    <property type="component" value="Unassembled WGS sequence"/>
</dbReference>
<comment type="caution">
    <text evidence="3">The sequence shown here is derived from an EMBL/GenBank/DDBJ whole genome shotgun (WGS) entry which is preliminary data.</text>
</comment>
<protein>
    <submittedName>
        <fullName evidence="3">Uncharacterized protein</fullName>
    </submittedName>
</protein>
<evidence type="ECO:0000256" key="2">
    <source>
        <dbReference type="SAM" id="MobiDB-lite"/>
    </source>
</evidence>
<name>A0A8T9BSZ2_9HELO</name>
<evidence type="ECO:0000313" key="3">
    <source>
        <dbReference type="EMBL" id="TVY59651.1"/>
    </source>
</evidence>
<keyword evidence="1" id="KW-0175">Coiled coil</keyword>
<gene>
    <name evidence="3" type="ORF">LSUE1_G008566</name>
</gene>
<evidence type="ECO:0000256" key="1">
    <source>
        <dbReference type="SAM" id="Coils"/>
    </source>
</evidence>